<reference evidence="1" key="1">
    <citation type="journal article" date="2023" name="Mol. Ecol. Resour.">
        <title>Chromosome-level genome assembly of a triploid poplar Populus alba 'Berolinensis'.</title>
        <authorList>
            <person name="Chen S."/>
            <person name="Yu Y."/>
            <person name="Wang X."/>
            <person name="Wang S."/>
            <person name="Zhang T."/>
            <person name="Zhou Y."/>
            <person name="He R."/>
            <person name="Meng N."/>
            <person name="Wang Y."/>
            <person name="Liu W."/>
            <person name="Liu Z."/>
            <person name="Liu J."/>
            <person name="Guo Q."/>
            <person name="Huang H."/>
            <person name="Sederoff R.R."/>
            <person name="Wang G."/>
            <person name="Qu G."/>
            <person name="Chen S."/>
        </authorList>
    </citation>
    <scope>NUCLEOTIDE SEQUENCE</scope>
    <source>
        <strain evidence="1">SC-2020</strain>
    </source>
</reference>
<sequence>MEEDEYLDGVDSNNNLFHNHAYSCRNFTNIVMLSGPAINNVKGLYVEARRIWSIIGLSNVDGCGCSNTMQCMD</sequence>
<comment type="caution">
    <text evidence="1">The sequence shown here is derived from an EMBL/GenBank/DDBJ whole genome shotgun (WGS) entry which is preliminary data.</text>
</comment>
<keyword evidence="2" id="KW-1185">Reference proteome</keyword>
<proteinExistence type="predicted"/>
<evidence type="ECO:0000313" key="2">
    <source>
        <dbReference type="Proteomes" id="UP001164929"/>
    </source>
</evidence>
<dbReference type="EMBL" id="JAQIZT010000002">
    <property type="protein sequence ID" value="KAJ7006132.1"/>
    <property type="molecule type" value="Genomic_DNA"/>
</dbReference>
<evidence type="ECO:0000313" key="1">
    <source>
        <dbReference type="EMBL" id="KAJ7006132.1"/>
    </source>
</evidence>
<protein>
    <submittedName>
        <fullName evidence="1">Uncharacterized protein</fullName>
    </submittedName>
</protein>
<name>A0AAD6RD79_9ROSI</name>
<gene>
    <name evidence="1" type="ORF">NC653_005476</name>
</gene>
<accession>A0AAD6RD79</accession>
<dbReference type="Proteomes" id="UP001164929">
    <property type="component" value="Chromosome 2"/>
</dbReference>
<organism evidence="1 2">
    <name type="scientific">Populus alba x Populus x berolinensis</name>
    <dbReference type="NCBI Taxonomy" id="444605"/>
    <lineage>
        <taxon>Eukaryota</taxon>
        <taxon>Viridiplantae</taxon>
        <taxon>Streptophyta</taxon>
        <taxon>Embryophyta</taxon>
        <taxon>Tracheophyta</taxon>
        <taxon>Spermatophyta</taxon>
        <taxon>Magnoliopsida</taxon>
        <taxon>eudicotyledons</taxon>
        <taxon>Gunneridae</taxon>
        <taxon>Pentapetalae</taxon>
        <taxon>rosids</taxon>
        <taxon>fabids</taxon>
        <taxon>Malpighiales</taxon>
        <taxon>Salicaceae</taxon>
        <taxon>Saliceae</taxon>
        <taxon>Populus</taxon>
    </lineage>
</organism>
<dbReference type="AlphaFoldDB" id="A0AAD6RD79"/>